<sequence length="57" mass="6173">MHKDVLVGSKQMRYSRAREILRDKLSAIGLNSNVYDLPSFRSGGATAAANSGVADNY</sequence>
<evidence type="ECO:0000313" key="1">
    <source>
        <dbReference type="EMBL" id="KAH3821228.1"/>
    </source>
</evidence>
<dbReference type="AlphaFoldDB" id="A0A9D4GTM0"/>
<dbReference type="EMBL" id="JAIWYP010000005">
    <property type="protein sequence ID" value="KAH3821231.1"/>
    <property type="molecule type" value="Genomic_DNA"/>
</dbReference>
<dbReference type="EMBL" id="JAIWYP010000005">
    <property type="protein sequence ID" value="KAH3821228.1"/>
    <property type="molecule type" value="Genomic_DNA"/>
</dbReference>
<reference evidence="2" key="2">
    <citation type="submission" date="2020-11" db="EMBL/GenBank/DDBJ databases">
        <authorList>
            <person name="McCartney M.A."/>
            <person name="Auch B."/>
            <person name="Kono T."/>
            <person name="Mallez S."/>
            <person name="Becker A."/>
            <person name="Gohl D.M."/>
            <person name="Silverstein K.A.T."/>
            <person name="Koren S."/>
            <person name="Bechman K.B."/>
            <person name="Herman A."/>
            <person name="Abrahante J.E."/>
            <person name="Garbe J."/>
        </authorList>
    </citation>
    <scope>NUCLEOTIDE SEQUENCE</scope>
    <source>
        <strain evidence="2">Duluth1</strain>
        <tissue evidence="2">Whole animal</tissue>
    </source>
</reference>
<comment type="caution">
    <text evidence="2">The sequence shown here is derived from an EMBL/GenBank/DDBJ whole genome shotgun (WGS) entry which is preliminary data.</text>
</comment>
<reference evidence="2" key="1">
    <citation type="journal article" date="2019" name="bioRxiv">
        <title>The Genome of the Zebra Mussel, Dreissena polymorpha: A Resource for Invasive Species Research.</title>
        <authorList>
            <person name="McCartney M.A."/>
            <person name="Auch B."/>
            <person name="Kono T."/>
            <person name="Mallez S."/>
            <person name="Zhang Y."/>
            <person name="Obille A."/>
            <person name="Becker A."/>
            <person name="Abrahante J.E."/>
            <person name="Garbe J."/>
            <person name="Badalamenti J.P."/>
            <person name="Herman A."/>
            <person name="Mangelson H."/>
            <person name="Liachko I."/>
            <person name="Sullivan S."/>
            <person name="Sone E.D."/>
            <person name="Koren S."/>
            <person name="Silverstein K.A.T."/>
            <person name="Beckman K.B."/>
            <person name="Gohl D.M."/>
        </authorList>
    </citation>
    <scope>NUCLEOTIDE SEQUENCE</scope>
    <source>
        <strain evidence="2">Duluth1</strain>
        <tissue evidence="2">Whole animal</tissue>
    </source>
</reference>
<dbReference type="Proteomes" id="UP000828390">
    <property type="component" value="Unassembled WGS sequence"/>
</dbReference>
<name>A0A9D4GTM0_DREPO</name>
<protein>
    <submittedName>
        <fullName evidence="2">Uncharacterized protein</fullName>
    </submittedName>
</protein>
<organism evidence="2 3">
    <name type="scientific">Dreissena polymorpha</name>
    <name type="common">Zebra mussel</name>
    <name type="synonym">Mytilus polymorpha</name>
    <dbReference type="NCBI Taxonomy" id="45954"/>
    <lineage>
        <taxon>Eukaryota</taxon>
        <taxon>Metazoa</taxon>
        <taxon>Spiralia</taxon>
        <taxon>Lophotrochozoa</taxon>
        <taxon>Mollusca</taxon>
        <taxon>Bivalvia</taxon>
        <taxon>Autobranchia</taxon>
        <taxon>Heteroconchia</taxon>
        <taxon>Euheterodonta</taxon>
        <taxon>Imparidentia</taxon>
        <taxon>Neoheterodontei</taxon>
        <taxon>Myida</taxon>
        <taxon>Dreissenoidea</taxon>
        <taxon>Dreissenidae</taxon>
        <taxon>Dreissena</taxon>
    </lineage>
</organism>
<evidence type="ECO:0000313" key="3">
    <source>
        <dbReference type="Proteomes" id="UP000828390"/>
    </source>
</evidence>
<proteinExistence type="predicted"/>
<accession>A0A9D4GTM0</accession>
<evidence type="ECO:0000313" key="2">
    <source>
        <dbReference type="EMBL" id="KAH3821231.1"/>
    </source>
</evidence>
<gene>
    <name evidence="1" type="ORF">DPMN_122990</name>
    <name evidence="2" type="ORF">DPMN_122993</name>
</gene>
<keyword evidence="3" id="KW-1185">Reference proteome</keyword>